<accession>A0A5B0MJN2</accession>
<gene>
    <name evidence="1" type="ORF">PGT21_005946</name>
</gene>
<evidence type="ECO:0000313" key="2">
    <source>
        <dbReference type="Proteomes" id="UP000324748"/>
    </source>
</evidence>
<dbReference type="EMBL" id="VSWC01000144">
    <property type="protein sequence ID" value="KAA1077397.1"/>
    <property type="molecule type" value="Genomic_DNA"/>
</dbReference>
<name>A0A5B0MJN2_PUCGR</name>
<comment type="caution">
    <text evidence="1">The sequence shown here is derived from an EMBL/GenBank/DDBJ whole genome shotgun (WGS) entry which is preliminary data.</text>
</comment>
<dbReference type="AlphaFoldDB" id="A0A5B0MJN2"/>
<sequence length="118" mass="13744">MKMWHQRSRDHGWRYIYAHEFVLMSFHLHTNSGCRSGRIQQPQPKPEIGAKLRWADSGSSLKLTSTELSTYNKELLLYNDSSLELLFSLQLAPQSDLHRCTTPTDISVFELGYMRRLS</sequence>
<evidence type="ECO:0000313" key="1">
    <source>
        <dbReference type="EMBL" id="KAA1077397.1"/>
    </source>
</evidence>
<reference evidence="1 2" key="1">
    <citation type="submission" date="2019-05" db="EMBL/GenBank/DDBJ databases">
        <title>Emergence of the Ug99 lineage of the wheat stem rust pathogen through somatic hybridization.</title>
        <authorList>
            <person name="Li F."/>
            <person name="Upadhyaya N.M."/>
            <person name="Sperschneider J."/>
            <person name="Matny O."/>
            <person name="Nguyen-Phuc H."/>
            <person name="Mago R."/>
            <person name="Raley C."/>
            <person name="Miller M.E."/>
            <person name="Silverstein K.A.T."/>
            <person name="Henningsen E."/>
            <person name="Hirsch C.D."/>
            <person name="Visser B."/>
            <person name="Pretorius Z.A."/>
            <person name="Steffenson B.J."/>
            <person name="Schwessinger B."/>
            <person name="Dodds P.N."/>
            <person name="Figueroa M."/>
        </authorList>
    </citation>
    <scope>NUCLEOTIDE SEQUENCE [LARGE SCALE GENOMIC DNA]</scope>
    <source>
        <strain evidence="1">21-0</strain>
    </source>
</reference>
<dbReference type="Proteomes" id="UP000324748">
    <property type="component" value="Unassembled WGS sequence"/>
</dbReference>
<protein>
    <submittedName>
        <fullName evidence="1">Uncharacterized protein</fullName>
    </submittedName>
</protein>
<proteinExistence type="predicted"/>
<keyword evidence="2" id="KW-1185">Reference proteome</keyword>
<organism evidence="1 2">
    <name type="scientific">Puccinia graminis f. sp. tritici</name>
    <dbReference type="NCBI Taxonomy" id="56615"/>
    <lineage>
        <taxon>Eukaryota</taxon>
        <taxon>Fungi</taxon>
        <taxon>Dikarya</taxon>
        <taxon>Basidiomycota</taxon>
        <taxon>Pucciniomycotina</taxon>
        <taxon>Pucciniomycetes</taxon>
        <taxon>Pucciniales</taxon>
        <taxon>Pucciniaceae</taxon>
        <taxon>Puccinia</taxon>
    </lineage>
</organism>